<dbReference type="GO" id="GO:0008610">
    <property type="term" value="P:lipid biosynthetic process"/>
    <property type="evidence" value="ECO:0007669"/>
    <property type="project" value="TreeGrafter"/>
</dbReference>
<dbReference type="InterPro" id="IPR029058">
    <property type="entry name" value="AB_hydrolase_fold"/>
</dbReference>
<dbReference type="Proteomes" id="UP000271554">
    <property type="component" value="Chromosome"/>
</dbReference>
<accession>A0A387HPM2</accession>
<feature type="domain" description="Thioesterase" evidence="3">
    <location>
        <begin position="16"/>
        <end position="240"/>
    </location>
</feature>
<dbReference type="OrthoDB" id="8480037at2"/>
<sequence>MRTESAPRTDTVTPWLFCFHHAGAGISSFAKWQKILGDTAEVVPVLLPGRGPRAKEARITDATELMDELRELITPLLDRPYLLYGHSLGGLVAHALTRTLEDDGLLPPARLVIGAVPPPHLRNTLLRGARLPDHELIDLLVDLEAAPPAAAGRDRSLWQRQVIPALRDDLRLGEALCQVNADMAVGTPLTALAGRDDPIAPLWEMAEWADYSVTRFQLQTLPGGHFFVRESGVPELLREVALELRQSLQGEYGGESSRRQEDGTRLLPPADLTADLSER</sequence>
<dbReference type="EMBL" id="CP032698">
    <property type="protein sequence ID" value="AYG82982.1"/>
    <property type="molecule type" value="Genomic_DNA"/>
</dbReference>
<gene>
    <name evidence="4" type="primary">lgrE_5</name>
    <name evidence="4" type="ORF">DWB77_05174</name>
</gene>
<evidence type="ECO:0000259" key="3">
    <source>
        <dbReference type="Pfam" id="PF00975"/>
    </source>
</evidence>
<keyword evidence="5" id="KW-1185">Reference proteome</keyword>
<evidence type="ECO:0000313" key="5">
    <source>
        <dbReference type="Proteomes" id="UP000271554"/>
    </source>
</evidence>
<evidence type="ECO:0000256" key="2">
    <source>
        <dbReference type="SAM" id="MobiDB-lite"/>
    </source>
</evidence>
<dbReference type="GO" id="GO:0016491">
    <property type="term" value="F:oxidoreductase activity"/>
    <property type="evidence" value="ECO:0007669"/>
    <property type="project" value="UniProtKB-KW"/>
</dbReference>
<dbReference type="SUPFAM" id="SSF53474">
    <property type="entry name" value="alpha/beta-Hydrolases"/>
    <property type="match status" value="1"/>
</dbReference>
<dbReference type="InterPro" id="IPR012223">
    <property type="entry name" value="TEII"/>
</dbReference>
<evidence type="ECO:0000256" key="1">
    <source>
        <dbReference type="ARBA" id="ARBA00007169"/>
    </source>
</evidence>
<dbReference type="PANTHER" id="PTHR11487:SF0">
    <property type="entry name" value="S-ACYL FATTY ACID SYNTHASE THIOESTERASE, MEDIUM CHAIN"/>
    <property type="match status" value="1"/>
</dbReference>
<protein>
    <submittedName>
        <fullName evidence="4">Linear gramicidin dehydrogenase LgrE</fullName>
        <ecNumber evidence="4">1.1.-.-</ecNumber>
    </submittedName>
</protein>
<organism evidence="4 5">
    <name type="scientific">Streptomyces hundungensis</name>
    <dbReference type="NCBI Taxonomy" id="1077946"/>
    <lineage>
        <taxon>Bacteria</taxon>
        <taxon>Bacillati</taxon>
        <taxon>Actinomycetota</taxon>
        <taxon>Actinomycetes</taxon>
        <taxon>Kitasatosporales</taxon>
        <taxon>Streptomycetaceae</taxon>
        <taxon>Streptomyces</taxon>
    </lineage>
</organism>
<dbReference type="Pfam" id="PF00975">
    <property type="entry name" value="Thioesterase"/>
    <property type="match status" value="1"/>
</dbReference>
<dbReference type="AlphaFoldDB" id="A0A387HPM2"/>
<dbReference type="KEGG" id="shun:DWB77_05174"/>
<dbReference type="PANTHER" id="PTHR11487">
    <property type="entry name" value="THIOESTERASE"/>
    <property type="match status" value="1"/>
</dbReference>
<reference evidence="4 5" key="1">
    <citation type="submission" date="2018-10" db="EMBL/GenBank/DDBJ databases">
        <title>Relationship between Morphology and Antimicrobial Activity in Streptomyces.</title>
        <authorList>
            <person name="Kang H.J."/>
            <person name="Kim S.B."/>
        </authorList>
    </citation>
    <scope>NUCLEOTIDE SEQUENCE [LARGE SCALE GENOMIC DNA]</scope>
    <source>
        <strain evidence="4 5">BH38</strain>
    </source>
</reference>
<name>A0A387HPM2_9ACTN</name>
<comment type="similarity">
    <text evidence="1">Belongs to the thioesterase family.</text>
</comment>
<evidence type="ECO:0000313" key="4">
    <source>
        <dbReference type="EMBL" id="AYG82982.1"/>
    </source>
</evidence>
<proteinExistence type="inferred from homology"/>
<feature type="region of interest" description="Disordered" evidence="2">
    <location>
        <begin position="251"/>
        <end position="279"/>
    </location>
</feature>
<dbReference type="InterPro" id="IPR001031">
    <property type="entry name" value="Thioesterase"/>
</dbReference>
<dbReference type="RefSeq" id="WP_120723492.1">
    <property type="nucleotide sequence ID" value="NZ_CP032698.1"/>
</dbReference>
<dbReference type="EC" id="1.1.-.-" evidence="4"/>
<dbReference type="Gene3D" id="3.40.50.1820">
    <property type="entry name" value="alpha/beta hydrolase"/>
    <property type="match status" value="1"/>
</dbReference>
<keyword evidence="4" id="KW-0560">Oxidoreductase</keyword>